<dbReference type="PANTHER" id="PTHR30304">
    <property type="entry name" value="D-TAGATOSE-1,6-BISPHOSPHATE ALDOLASE"/>
    <property type="match status" value="1"/>
</dbReference>
<feature type="binding site" evidence="7">
    <location>
        <position position="87"/>
    </location>
    <ligand>
        <name>Zn(2+)</name>
        <dbReference type="ChEBI" id="CHEBI:29105"/>
        <label>1</label>
        <note>catalytic</note>
    </ligand>
</feature>
<evidence type="ECO:0000256" key="7">
    <source>
        <dbReference type="PIRSR" id="PIRSR001359-3"/>
    </source>
</evidence>
<dbReference type="GO" id="GO:0006096">
    <property type="term" value="P:glycolytic process"/>
    <property type="evidence" value="ECO:0007669"/>
    <property type="project" value="InterPro"/>
</dbReference>
<reference evidence="8 9" key="1">
    <citation type="journal article" date="2017" name="Int. J. Syst. Evol. Microbiol.">
        <title>Jeotgalibaca porci sp. nov. and Jeotgalibaca arthritidis sp. nov., isolated from pigs, and emended description of the genus Jeotgalibaca.</title>
        <authorList>
            <person name="Zamora L."/>
            <person name="Perez-Sancho M."/>
            <person name="Dominguez L."/>
            <person name="Fernandez-Garayzabal J.F."/>
            <person name="Vela A.I."/>
        </authorList>
    </citation>
    <scope>NUCLEOTIDE SEQUENCE [LARGE SCALE GENOMIC DNA]</scope>
    <source>
        <strain evidence="8 9">CCUG 69148</strain>
    </source>
</reference>
<dbReference type="Gene3D" id="3.20.20.70">
    <property type="entry name" value="Aldolase class I"/>
    <property type="match status" value="1"/>
</dbReference>
<comment type="pathway">
    <text evidence="1">Carbohydrate degradation.</text>
</comment>
<dbReference type="SUPFAM" id="SSF51569">
    <property type="entry name" value="Aldolase"/>
    <property type="match status" value="1"/>
</dbReference>
<dbReference type="InterPro" id="IPR011289">
    <property type="entry name" value="Fruc_bis_ald_class-2"/>
</dbReference>
<evidence type="ECO:0000256" key="2">
    <source>
        <dbReference type="ARBA" id="ARBA00022723"/>
    </source>
</evidence>
<evidence type="ECO:0000256" key="3">
    <source>
        <dbReference type="ARBA" id="ARBA00022833"/>
    </source>
</evidence>
<keyword evidence="9" id="KW-1185">Reference proteome</keyword>
<dbReference type="NCBIfam" id="TIGR00167">
    <property type="entry name" value="cbbA"/>
    <property type="match status" value="1"/>
</dbReference>
<accession>A0A6G7WHN4</accession>
<evidence type="ECO:0000256" key="5">
    <source>
        <dbReference type="PIRSR" id="PIRSR001359-1"/>
    </source>
</evidence>
<keyword evidence="2 7" id="KW-0479">Metal-binding</keyword>
<dbReference type="InterPro" id="IPR000771">
    <property type="entry name" value="FBA_II"/>
</dbReference>
<gene>
    <name evidence="8" type="primary">fba</name>
    <name evidence="8" type="ORF">G7058_06970</name>
</gene>
<feature type="binding site" evidence="7">
    <location>
        <position position="138"/>
    </location>
    <ligand>
        <name>Zn(2+)</name>
        <dbReference type="ChEBI" id="CHEBI:29105"/>
        <label>2</label>
    </ligand>
</feature>
<dbReference type="InterPro" id="IPR050246">
    <property type="entry name" value="Class_II_FBP_aldolase"/>
</dbReference>
<keyword evidence="4 8" id="KW-0456">Lyase</keyword>
<organism evidence="8 9">
    <name type="scientific">Jeotgalibaca porci</name>
    <dbReference type="NCBI Taxonomy" id="1868793"/>
    <lineage>
        <taxon>Bacteria</taxon>
        <taxon>Bacillati</taxon>
        <taxon>Bacillota</taxon>
        <taxon>Bacilli</taxon>
        <taxon>Lactobacillales</taxon>
        <taxon>Carnobacteriaceae</taxon>
        <taxon>Jeotgalibaca</taxon>
    </lineage>
</organism>
<dbReference type="Pfam" id="PF01116">
    <property type="entry name" value="F_bP_aldolase"/>
    <property type="match status" value="1"/>
</dbReference>
<dbReference type="GO" id="GO:0008270">
    <property type="term" value="F:zinc ion binding"/>
    <property type="evidence" value="ECO:0007669"/>
    <property type="project" value="InterPro"/>
</dbReference>
<dbReference type="PANTHER" id="PTHR30304:SF0">
    <property type="entry name" value="D-TAGATOSE-1,6-BISPHOSPHATE ALDOLASE SUBUNIT GATY-RELATED"/>
    <property type="match status" value="1"/>
</dbReference>
<dbReference type="PIRSF" id="PIRSF001359">
    <property type="entry name" value="F_bP_aldolase_II"/>
    <property type="match status" value="1"/>
</dbReference>
<dbReference type="GO" id="GO:0004332">
    <property type="term" value="F:fructose-bisphosphate aldolase activity"/>
    <property type="evidence" value="ECO:0007669"/>
    <property type="project" value="UniProtKB-EC"/>
</dbReference>
<evidence type="ECO:0000256" key="4">
    <source>
        <dbReference type="ARBA" id="ARBA00023239"/>
    </source>
</evidence>
<dbReference type="PROSITE" id="PS00602">
    <property type="entry name" value="ALDOLASE_CLASS_II_1"/>
    <property type="match status" value="1"/>
</dbReference>
<name>A0A6G7WHN4_9LACT</name>
<feature type="binding site" evidence="7">
    <location>
        <position position="209"/>
    </location>
    <ligand>
        <name>Zn(2+)</name>
        <dbReference type="ChEBI" id="CHEBI:29105"/>
        <label>1</label>
        <note>catalytic</note>
    </ligand>
</feature>
<feature type="active site" description="Proton donor" evidence="5">
    <location>
        <position position="86"/>
    </location>
</feature>
<feature type="binding site" evidence="6">
    <location>
        <position position="182"/>
    </location>
    <ligand>
        <name>dihydroxyacetone phosphate</name>
        <dbReference type="ChEBI" id="CHEBI:57642"/>
    </ligand>
</feature>
<evidence type="ECO:0000313" key="8">
    <source>
        <dbReference type="EMBL" id="QIK51785.1"/>
    </source>
</evidence>
<dbReference type="AlphaFoldDB" id="A0A6G7WHN4"/>
<dbReference type="EC" id="4.1.2.13" evidence="8"/>
<feature type="binding site" evidence="6">
    <location>
        <begin position="231"/>
        <end position="234"/>
    </location>
    <ligand>
        <name>dihydroxyacetone phosphate</name>
        <dbReference type="ChEBI" id="CHEBI:57642"/>
    </ligand>
</feature>
<comment type="cofactor">
    <cofactor evidence="7">
        <name>Zn(2+)</name>
        <dbReference type="ChEBI" id="CHEBI:29105"/>
    </cofactor>
    <text evidence="7">Binds 2 Zn(2+) ions per subunit. One is catalytic and the other provides a structural contribution.</text>
</comment>
<dbReference type="GeneID" id="94553020"/>
<feature type="binding site" evidence="6">
    <location>
        <begin position="210"/>
        <end position="212"/>
    </location>
    <ligand>
        <name>dihydroxyacetone phosphate</name>
        <dbReference type="ChEBI" id="CHEBI:57642"/>
    </ligand>
</feature>
<dbReference type="NCBIfam" id="TIGR01859">
    <property type="entry name" value="fruc_bis_ald"/>
    <property type="match status" value="1"/>
</dbReference>
<protein>
    <submittedName>
        <fullName evidence="8">Class II fructose-1,6-bisphosphate aldolase</fullName>
        <ecNumber evidence="8">4.1.2.13</ecNumber>
    </submittedName>
</protein>
<dbReference type="PROSITE" id="PS00806">
    <property type="entry name" value="ALDOLASE_CLASS_II_2"/>
    <property type="match status" value="1"/>
</dbReference>
<dbReference type="KEGG" id="jpo:G7058_06970"/>
<dbReference type="RefSeq" id="WP_166062843.1">
    <property type="nucleotide sequence ID" value="NZ_CP049889.1"/>
</dbReference>
<proteinExistence type="predicted"/>
<evidence type="ECO:0000313" key="9">
    <source>
        <dbReference type="Proteomes" id="UP000501830"/>
    </source>
</evidence>
<feature type="binding site" evidence="7">
    <location>
        <position position="181"/>
    </location>
    <ligand>
        <name>Zn(2+)</name>
        <dbReference type="ChEBI" id="CHEBI:29105"/>
        <label>1</label>
        <note>catalytic</note>
    </ligand>
</feature>
<keyword evidence="3 7" id="KW-0862">Zinc</keyword>
<feature type="binding site" evidence="7">
    <location>
        <position position="108"/>
    </location>
    <ligand>
        <name>Zn(2+)</name>
        <dbReference type="ChEBI" id="CHEBI:29105"/>
        <label>2</label>
    </ligand>
</feature>
<dbReference type="EMBL" id="CP049889">
    <property type="protein sequence ID" value="QIK51785.1"/>
    <property type="molecule type" value="Genomic_DNA"/>
</dbReference>
<dbReference type="CDD" id="cd00947">
    <property type="entry name" value="TBP_aldolase_IIB"/>
    <property type="match status" value="1"/>
</dbReference>
<dbReference type="Proteomes" id="UP000501830">
    <property type="component" value="Chromosome"/>
</dbReference>
<sequence>MSRLVSMTEMLNKALEGKYAVGQFNINNLEWTQAVLEAAEAEKSPVILGVSEGAAKYMGGHLVVASMVNALLETMDITVPVALHLDHGTSFDSCKSAIDAGYSSVMIDMSHYSIDENIENTKKVVEYAHSKGASVEAEVGTVGGTEDGITGGVQYADAQECLRMVKEGNIDALAAALGSVHGPYEGEPKLGFDEMKEISELTGAPLVLHGGSGIPEHQIQQAIEYGHTKINVNTECQQVWTAAVRDKLATDSAVYDPRKVIGPGKEAIVKLVRERMTVFGSSNKA</sequence>
<evidence type="ECO:0000256" key="6">
    <source>
        <dbReference type="PIRSR" id="PIRSR001359-2"/>
    </source>
</evidence>
<dbReference type="GO" id="GO:0030388">
    <property type="term" value="P:fructose 1,6-bisphosphate metabolic process"/>
    <property type="evidence" value="ECO:0007669"/>
    <property type="project" value="InterPro"/>
</dbReference>
<evidence type="ECO:0000256" key="1">
    <source>
        <dbReference type="ARBA" id="ARBA00004921"/>
    </source>
</evidence>
<dbReference type="InterPro" id="IPR013785">
    <property type="entry name" value="Aldolase_TIM"/>
</dbReference>